<dbReference type="FunFam" id="3.40.50.300:FF:000068">
    <property type="entry name" value="Site-determining protein"/>
    <property type="match status" value="1"/>
</dbReference>
<dbReference type="GO" id="GO:0009898">
    <property type="term" value="C:cytoplasmic side of plasma membrane"/>
    <property type="evidence" value="ECO:0007669"/>
    <property type="project" value="TreeGrafter"/>
</dbReference>
<comment type="function">
    <text evidence="9">ATPase required for the correct placement of the division site. Cell division inhibitors MinC and MinD act in concert to form an inhibitor capable of blocking formation of the polar Z ring septums. Rapidly oscillates between the poles of the cell to destabilize FtsZ filaments that have formed before they mature into polar Z rings.</text>
</comment>
<keyword evidence="14" id="KW-1185">Reference proteome</keyword>
<evidence type="ECO:0000313" key="14">
    <source>
        <dbReference type="Proteomes" id="UP000525298"/>
    </source>
</evidence>
<dbReference type="GO" id="GO:0000917">
    <property type="term" value="P:division septum assembly"/>
    <property type="evidence" value="ECO:0007669"/>
    <property type="project" value="UniProtKB-KW"/>
</dbReference>
<evidence type="ECO:0000256" key="4">
    <source>
        <dbReference type="ARBA" id="ARBA00022618"/>
    </source>
</evidence>
<evidence type="ECO:0000256" key="11">
    <source>
        <dbReference type="PIRSR" id="PIRSR003092-1"/>
    </source>
</evidence>
<dbReference type="NCBIfam" id="TIGR01968">
    <property type="entry name" value="minD_bact"/>
    <property type="match status" value="1"/>
</dbReference>
<dbReference type="PANTHER" id="PTHR43384">
    <property type="entry name" value="SEPTUM SITE-DETERMINING PROTEIN MIND HOMOLOG, CHLOROPLASTIC-RELATED"/>
    <property type="match status" value="1"/>
</dbReference>
<dbReference type="PIRSF" id="PIRSF003092">
    <property type="entry name" value="MinD"/>
    <property type="match status" value="1"/>
</dbReference>
<proteinExistence type="inferred from homology"/>
<evidence type="ECO:0000256" key="3">
    <source>
        <dbReference type="ARBA" id="ARBA00016887"/>
    </source>
</evidence>
<evidence type="ECO:0000256" key="6">
    <source>
        <dbReference type="ARBA" id="ARBA00022840"/>
    </source>
</evidence>
<comment type="similarity">
    <text evidence="1">Belongs to the ParA family. MinD subfamily.</text>
</comment>
<dbReference type="GO" id="GO:0051782">
    <property type="term" value="P:negative regulation of cell division"/>
    <property type="evidence" value="ECO:0007669"/>
    <property type="project" value="TreeGrafter"/>
</dbReference>
<keyword evidence="8" id="KW-0131">Cell cycle</keyword>
<feature type="binding site" evidence="11">
    <location>
        <begin position="12"/>
        <end position="19"/>
    </location>
    <ligand>
        <name>ATP</name>
        <dbReference type="ChEBI" id="CHEBI:30616"/>
    </ligand>
</feature>
<dbReference type="InterPro" id="IPR010223">
    <property type="entry name" value="MinD"/>
</dbReference>
<evidence type="ECO:0000256" key="7">
    <source>
        <dbReference type="ARBA" id="ARBA00023210"/>
    </source>
</evidence>
<reference evidence="13 14" key="1">
    <citation type="submission" date="2020-07" db="EMBL/GenBank/DDBJ databases">
        <title>Genomic Encyclopedia of Type Strains, Phase IV (KMG-IV): sequencing the most valuable type-strain genomes for metagenomic binning, comparative biology and taxonomic classification.</title>
        <authorList>
            <person name="Goeker M."/>
        </authorList>
    </citation>
    <scope>NUCLEOTIDE SEQUENCE [LARGE SCALE GENOMIC DNA]</scope>
    <source>
        <strain evidence="13 14">DSM 17721</strain>
    </source>
</reference>
<dbReference type="Proteomes" id="UP000525298">
    <property type="component" value="Unassembled WGS sequence"/>
</dbReference>
<feature type="domain" description="AAA" evidence="12">
    <location>
        <begin position="4"/>
        <end position="151"/>
    </location>
</feature>
<evidence type="ECO:0000256" key="9">
    <source>
        <dbReference type="ARBA" id="ARBA00025436"/>
    </source>
</evidence>
<dbReference type="InterPro" id="IPR025669">
    <property type="entry name" value="AAA_dom"/>
</dbReference>
<dbReference type="InterPro" id="IPR050625">
    <property type="entry name" value="ParA/MinD_ATPase"/>
</dbReference>
<organism evidence="13 14">
    <name type="scientific">Desulfosalsimonas propionicica</name>
    <dbReference type="NCBI Taxonomy" id="332175"/>
    <lineage>
        <taxon>Bacteria</taxon>
        <taxon>Pseudomonadati</taxon>
        <taxon>Thermodesulfobacteriota</taxon>
        <taxon>Desulfobacteria</taxon>
        <taxon>Desulfobacterales</taxon>
        <taxon>Desulfosalsimonadaceae</taxon>
        <taxon>Desulfosalsimonas</taxon>
    </lineage>
</organism>
<evidence type="ECO:0000256" key="10">
    <source>
        <dbReference type="ARBA" id="ARBA00032845"/>
    </source>
</evidence>
<dbReference type="InterPro" id="IPR025501">
    <property type="entry name" value="MinD_FleN"/>
</dbReference>
<keyword evidence="7" id="KW-0717">Septation</keyword>
<dbReference type="SUPFAM" id="SSF52540">
    <property type="entry name" value="P-loop containing nucleoside triphosphate hydrolases"/>
    <property type="match status" value="1"/>
</dbReference>
<dbReference type="GO" id="GO:0005829">
    <property type="term" value="C:cytosol"/>
    <property type="evidence" value="ECO:0007669"/>
    <property type="project" value="TreeGrafter"/>
</dbReference>
<name>A0A7W0HLQ9_9BACT</name>
<evidence type="ECO:0000259" key="12">
    <source>
        <dbReference type="Pfam" id="PF13614"/>
    </source>
</evidence>
<comment type="caution">
    <text evidence="13">The sequence shown here is derived from an EMBL/GenBank/DDBJ whole genome shotgun (WGS) entry which is preliminary data.</text>
</comment>
<gene>
    <name evidence="13" type="ORF">HNR65_002927</name>
</gene>
<evidence type="ECO:0000256" key="1">
    <source>
        <dbReference type="ARBA" id="ARBA00010257"/>
    </source>
</evidence>
<dbReference type="GO" id="GO:0016887">
    <property type="term" value="F:ATP hydrolysis activity"/>
    <property type="evidence" value="ECO:0007669"/>
    <property type="project" value="InterPro"/>
</dbReference>
<evidence type="ECO:0000256" key="2">
    <source>
        <dbReference type="ARBA" id="ARBA00011626"/>
    </source>
</evidence>
<comment type="subunit">
    <text evidence="2">Interacts with MinC and FtsZ.</text>
</comment>
<evidence type="ECO:0000256" key="8">
    <source>
        <dbReference type="ARBA" id="ARBA00023306"/>
    </source>
</evidence>
<dbReference type="InterPro" id="IPR027417">
    <property type="entry name" value="P-loop_NTPase"/>
</dbReference>
<evidence type="ECO:0000256" key="5">
    <source>
        <dbReference type="ARBA" id="ARBA00022741"/>
    </source>
</evidence>
<dbReference type="GO" id="GO:0005524">
    <property type="term" value="F:ATP binding"/>
    <property type="evidence" value="ECO:0007669"/>
    <property type="project" value="UniProtKB-KW"/>
</dbReference>
<keyword evidence="5 11" id="KW-0547">Nucleotide-binding</keyword>
<evidence type="ECO:0000313" key="13">
    <source>
        <dbReference type="EMBL" id="MBA2882575.1"/>
    </source>
</evidence>
<dbReference type="PANTHER" id="PTHR43384:SF6">
    <property type="entry name" value="SEPTUM SITE-DETERMINING PROTEIN MIND HOMOLOG, CHLOROPLASTIC"/>
    <property type="match status" value="1"/>
</dbReference>
<dbReference type="EMBL" id="JACDUS010000010">
    <property type="protein sequence ID" value="MBA2882575.1"/>
    <property type="molecule type" value="Genomic_DNA"/>
</dbReference>
<protein>
    <recommendedName>
        <fullName evidence="3">Septum site-determining protein MinD</fullName>
    </recommendedName>
    <alternativeName>
        <fullName evidence="10">Cell division inhibitor MinD</fullName>
    </alternativeName>
</protein>
<sequence>MDGKVIVVTSGKGGVGKTTVTASIGAALAIQGKRVAVVDMDIGLRNLDVVMGLENRIVFNVVDVVQKKCKLKQAAIKDRRIDNLFLVPASQSDDKSIIKPENMVWLCNKLRREYDFALLDCPAGIEQGFKNAIEAADEALVVCTPEVSSVRDADRVIGLLYAHSITPKLIVNRIVPKLVEKGDMLSHVDVVDVLSIDLAGLVEMDDAVVVSSNTGNPIVQQKDSKAGKAFNRIAMRLDGHPDLPVEDPMAHDSFWRKIGKKLGRKKQE</sequence>
<dbReference type="Gene3D" id="3.40.50.300">
    <property type="entry name" value="P-loop containing nucleotide triphosphate hydrolases"/>
    <property type="match status" value="1"/>
</dbReference>
<accession>A0A7W0HLQ9</accession>
<dbReference type="RefSeq" id="WP_181552204.1">
    <property type="nucleotide sequence ID" value="NZ_JACDUS010000010.1"/>
</dbReference>
<keyword evidence="6 11" id="KW-0067">ATP-binding</keyword>
<dbReference type="CDD" id="cd02036">
    <property type="entry name" value="MinD"/>
    <property type="match status" value="1"/>
</dbReference>
<dbReference type="AlphaFoldDB" id="A0A7W0HLQ9"/>
<dbReference type="Pfam" id="PF13614">
    <property type="entry name" value="AAA_31"/>
    <property type="match status" value="1"/>
</dbReference>
<keyword evidence="4" id="KW-0132">Cell division</keyword>